<organism evidence="1 2">
    <name type="scientific">Iningainema tapete BLCC-T55</name>
    <dbReference type="NCBI Taxonomy" id="2748662"/>
    <lineage>
        <taxon>Bacteria</taxon>
        <taxon>Bacillati</taxon>
        <taxon>Cyanobacteriota</taxon>
        <taxon>Cyanophyceae</taxon>
        <taxon>Nostocales</taxon>
        <taxon>Scytonemataceae</taxon>
        <taxon>Iningainema tapete</taxon>
    </lineage>
</organism>
<dbReference type="InterPro" id="IPR054053">
    <property type="entry name" value="DUF6887"/>
</dbReference>
<dbReference type="Proteomes" id="UP000629098">
    <property type="component" value="Unassembled WGS sequence"/>
</dbReference>
<gene>
    <name evidence="1" type="ORF">ICL16_02055</name>
</gene>
<accession>A0A8J6XEI1</accession>
<evidence type="ECO:0000313" key="2">
    <source>
        <dbReference type="Proteomes" id="UP000629098"/>
    </source>
</evidence>
<dbReference type="AlphaFoldDB" id="A0A8J6XEI1"/>
<dbReference type="EMBL" id="JACXAE010000009">
    <property type="protein sequence ID" value="MBD2770936.1"/>
    <property type="molecule type" value="Genomic_DNA"/>
</dbReference>
<dbReference type="Pfam" id="PF21826">
    <property type="entry name" value="DUF6887"/>
    <property type="match status" value="1"/>
</dbReference>
<keyword evidence="2" id="KW-1185">Reference proteome</keyword>
<comment type="caution">
    <text evidence="1">The sequence shown here is derived from an EMBL/GenBank/DDBJ whole genome shotgun (WGS) entry which is preliminary data.</text>
</comment>
<dbReference type="RefSeq" id="WP_190825212.1">
    <property type="nucleotide sequence ID" value="NZ_CAWPPI010000009.1"/>
</dbReference>
<sequence>MSNPNFLSMTTRQLRAYVLEHRDDQEAINALATRVEATGIKLDSPDQLPEIIELKRQQNQQ</sequence>
<name>A0A8J6XEI1_9CYAN</name>
<evidence type="ECO:0000313" key="1">
    <source>
        <dbReference type="EMBL" id="MBD2770936.1"/>
    </source>
</evidence>
<reference evidence="1" key="1">
    <citation type="submission" date="2020-09" db="EMBL/GenBank/DDBJ databases">
        <title>Iningainema tapete sp. nov. (Scytonemataceae, Cyanobacteria) from greenhouses in central Florida (USA) produces two types of nodularin with biosynthetic potential for microcystin-LR and anabaenopeptins.</title>
        <authorList>
            <person name="Berthold D.E."/>
            <person name="Lefler F.W."/>
            <person name="Huang I.-S."/>
            <person name="Abdulla H."/>
            <person name="Zimba P.V."/>
            <person name="Laughinghouse H.D. IV."/>
        </authorList>
    </citation>
    <scope>NUCLEOTIDE SEQUENCE</scope>
    <source>
        <strain evidence="1">BLCCT55</strain>
    </source>
</reference>
<proteinExistence type="predicted"/>
<protein>
    <submittedName>
        <fullName evidence="1">Uncharacterized protein</fullName>
    </submittedName>
</protein>